<dbReference type="Pfam" id="PF02120">
    <property type="entry name" value="Flg_hook"/>
    <property type="match status" value="1"/>
</dbReference>
<evidence type="ECO:0000259" key="1">
    <source>
        <dbReference type="Pfam" id="PF02120"/>
    </source>
</evidence>
<name>A0ABU8C1W4_9GAMM</name>
<dbReference type="EMBL" id="JALAAR010000001">
    <property type="protein sequence ID" value="MEH8015880.1"/>
    <property type="molecule type" value="Genomic_DNA"/>
</dbReference>
<dbReference type="Proteomes" id="UP001375382">
    <property type="component" value="Unassembled WGS sequence"/>
</dbReference>
<protein>
    <submittedName>
        <fullName evidence="2">Flagellar hook-length control protein FliK</fullName>
    </submittedName>
</protein>
<evidence type="ECO:0000313" key="2">
    <source>
        <dbReference type="EMBL" id="MEH8015880.1"/>
    </source>
</evidence>
<comment type="caution">
    <text evidence="2">The sequence shown here is derived from an EMBL/GenBank/DDBJ whole genome shotgun (WGS) entry which is preliminary data.</text>
</comment>
<feature type="domain" description="Flagellar hook-length control protein-like C-terminal" evidence="1">
    <location>
        <begin position="507"/>
        <end position="582"/>
    </location>
</feature>
<evidence type="ECO:0000313" key="3">
    <source>
        <dbReference type="Proteomes" id="UP001375382"/>
    </source>
</evidence>
<sequence>MNQINLEKLLIQSQTGKVDAGSLKLLVAQVYQAQVQQLSDGSVRLQLPQPGGPLQITLAAEAAAQIQPLLALAQPAQSAKATTAVLLQFQPLADGRIQLTLHNNNASVSVPLNSLSLRQLLLAALPQLLTAPAAGADLAGSPLSIAATLQKQPAGLTLHIANLPSLTPTSPEQQQLTRLLSHGQNKTAVQLLLQLPGSGDKLSLQVTLPSHSAAPATMPVLLKPASQQVIVQQLVRLVNQQQLSAQVVAPLLSGDAKLTTVAPGHTVQLHWPATSSASAQLQLIRPNIMAEFVVSPQQFNRPVQLSLPVAASNLVAPEAPPTTSPGLQLPAAPQAALQQAWRQLLPLLPVSPSPLDNQPELPAPLQQIFALVRQSQVNGSKVWPAPQLQSQLAAALAFQPMQTNVSPTSSSGSLAVAIQLLLGQLLQKPVAAPQTAPQMARFVSQLDPAQAGTALRQLASHSSTLQQSQLATLDSGNSQQLILQLPLQLGQQTQICQLTLEQREADGKQQGEKRSLWQLTMRFDLQQYGSMLVVARLAEQQLQLQFYTEQLAAKQQAERFLPILKDRCNMQGIKVEQAECVLGKIPDTLIPRANSLLAIKA</sequence>
<keyword evidence="3" id="KW-1185">Reference proteome</keyword>
<dbReference type="RefSeq" id="WP_335734299.1">
    <property type="nucleotide sequence ID" value="NZ_JALAAR010000001.1"/>
</dbReference>
<organism evidence="2 3">
    <name type="scientific">Rheinheimera muenzenbergensis</name>
    <dbReference type="NCBI Taxonomy" id="1193628"/>
    <lineage>
        <taxon>Bacteria</taxon>
        <taxon>Pseudomonadati</taxon>
        <taxon>Pseudomonadota</taxon>
        <taxon>Gammaproteobacteria</taxon>
        <taxon>Chromatiales</taxon>
        <taxon>Chromatiaceae</taxon>
        <taxon>Rheinheimera</taxon>
    </lineage>
</organism>
<gene>
    <name evidence="2" type="ORF">MN202_01425</name>
</gene>
<accession>A0ABU8C1W4</accession>
<dbReference type="InterPro" id="IPR021136">
    <property type="entry name" value="Flagellar_hook_control-like_C"/>
</dbReference>
<keyword evidence="2" id="KW-0966">Cell projection</keyword>
<reference evidence="2 3" key="1">
    <citation type="journal article" date="2023" name="Ecotoxicol. Environ. Saf.">
        <title>Mercury remediation potential of mercury-resistant strain Rheinheimera metallidurans sp. nov. isolated from a municipal waste dumping site.</title>
        <authorList>
            <person name="Yadav V."/>
            <person name="Manjhi A."/>
            <person name="Vadakedath N."/>
        </authorList>
    </citation>
    <scope>NUCLEOTIDE SEQUENCE [LARGE SCALE GENOMIC DNA]</scope>
    <source>
        <strain evidence="2 3">E-49</strain>
    </source>
</reference>
<proteinExistence type="predicted"/>
<keyword evidence="2" id="KW-0969">Cilium</keyword>
<keyword evidence="2" id="KW-0282">Flagellum</keyword>